<proteinExistence type="predicted"/>
<reference evidence="8 9" key="1">
    <citation type="journal article" date="2017" name="Front. Microbiol.">
        <title>New Insights into the Diversity of the Genus Faecalibacterium.</title>
        <authorList>
            <person name="Benevides L."/>
            <person name="Burman S."/>
            <person name="Martin R."/>
            <person name="Robert V."/>
            <person name="Thomas M."/>
            <person name="Miquel S."/>
            <person name="Chain F."/>
            <person name="Sokol H."/>
            <person name="Bermudez-Humaran L.G."/>
            <person name="Morrison M."/>
            <person name="Langella P."/>
            <person name="Azevedo V.A."/>
            <person name="Chatel J.M."/>
            <person name="Soares S."/>
        </authorList>
    </citation>
    <scope>NUCLEOTIDE SEQUENCE [LARGE SCALE GENOMIC DNA]</scope>
    <source>
        <strain evidence="6 9">CNCM I 4573</strain>
        <strain evidence="7 8">CNCM I 4575</strain>
    </source>
</reference>
<dbReference type="InterPro" id="IPR054613">
    <property type="entry name" value="Peptidase_S78_dom"/>
</dbReference>
<name>A0A2A7A4T7_9FIRM</name>
<dbReference type="AlphaFoldDB" id="A0A2A7A4T7"/>
<evidence type="ECO:0000313" key="6">
    <source>
        <dbReference type="EMBL" id="PDX74154.1"/>
    </source>
</evidence>
<keyword evidence="2 6" id="KW-0645">Protease</keyword>
<protein>
    <submittedName>
        <fullName evidence="6">Caudovirus prohead protease</fullName>
    </submittedName>
</protein>
<accession>A0A2A7A4T7</accession>
<evidence type="ECO:0000313" key="5">
    <source>
        <dbReference type="EMBL" id="MSC79533.1"/>
    </source>
</evidence>
<keyword evidence="3" id="KW-0378">Hydrolase</keyword>
<keyword evidence="1" id="KW-1188">Viral release from host cell</keyword>
<evidence type="ECO:0000256" key="3">
    <source>
        <dbReference type="ARBA" id="ARBA00022801"/>
    </source>
</evidence>
<comment type="caution">
    <text evidence="6">The sequence shown here is derived from an EMBL/GenBank/DDBJ whole genome shotgun (WGS) entry which is preliminary data.</text>
</comment>
<dbReference type="Proteomes" id="UP000220157">
    <property type="component" value="Unassembled WGS sequence"/>
</dbReference>
<evidence type="ECO:0000313" key="9">
    <source>
        <dbReference type="Proteomes" id="UP000220157"/>
    </source>
</evidence>
<dbReference type="RefSeq" id="WP_097786161.1">
    <property type="nucleotide sequence ID" value="NZ_DAWDUK010000012.1"/>
</dbReference>
<feature type="domain" description="Prohead serine protease" evidence="4">
    <location>
        <begin position="46"/>
        <end position="147"/>
    </location>
</feature>
<dbReference type="Proteomes" id="UP000477010">
    <property type="component" value="Unassembled WGS sequence"/>
</dbReference>
<organism evidence="6 9">
    <name type="scientific">Faecalibacterium prausnitzii</name>
    <dbReference type="NCBI Taxonomy" id="853"/>
    <lineage>
        <taxon>Bacteria</taxon>
        <taxon>Bacillati</taxon>
        <taxon>Bacillota</taxon>
        <taxon>Clostridia</taxon>
        <taxon>Eubacteriales</taxon>
        <taxon>Oscillospiraceae</taxon>
        <taxon>Faecalibacterium</taxon>
    </lineage>
</organism>
<evidence type="ECO:0000256" key="2">
    <source>
        <dbReference type="ARBA" id="ARBA00022670"/>
    </source>
</evidence>
<evidence type="ECO:0000313" key="7">
    <source>
        <dbReference type="EMBL" id="PDX81425.1"/>
    </source>
</evidence>
<reference evidence="6" key="2">
    <citation type="submission" date="2017-07" db="EMBL/GenBank/DDBJ databases">
        <authorList>
            <person name="Sun Z.S."/>
            <person name="Albrecht U."/>
            <person name="Echele G."/>
            <person name="Lee C.C."/>
        </authorList>
    </citation>
    <scope>NUCLEOTIDE SEQUENCE</scope>
    <source>
        <strain evidence="6">CNCM I 4573</strain>
        <strain evidence="7">CNCM I 4575</strain>
    </source>
</reference>
<dbReference type="GO" id="GO:0008233">
    <property type="term" value="F:peptidase activity"/>
    <property type="evidence" value="ECO:0007669"/>
    <property type="project" value="UniProtKB-KW"/>
</dbReference>
<dbReference type="GO" id="GO:0006508">
    <property type="term" value="P:proteolysis"/>
    <property type="evidence" value="ECO:0007669"/>
    <property type="project" value="UniProtKB-KW"/>
</dbReference>
<dbReference type="EMBL" id="WKQE01000001">
    <property type="protein sequence ID" value="MSC79533.1"/>
    <property type="molecule type" value="Genomic_DNA"/>
</dbReference>
<gene>
    <name evidence="6" type="ORF">CGS56_14015</name>
    <name evidence="7" type="ORF">CGS58_06965</name>
    <name evidence="5" type="ORF">GKD85_01615</name>
</gene>
<evidence type="ECO:0000259" key="4">
    <source>
        <dbReference type="Pfam" id="PF04586"/>
    </source>
</evidence>
<dbReference type="EMBL" id="NMTY01000015">
    <property type="protein sequence ID" value="PDX81425.1"/>
    <property type="molecule type" value="Genomic_DNA"/>
</dbReference>
<sequence>MDGEGNERKFTLSFSSEEPYERWWGNEILDHASGAVDLARLNEIGVVLFNHNRDSVIGRIIRAWLGDDHRCYAEIEFDTDEQSEIIYQKVRSGTLKGVSVGYRIDTIEEVLAGKTTADGRFTGPAEVVRKWWPYEVSIVSIPADSTVGVGRQVEEIGPGTPLDILERQLQINKNSI</sequence>
<evidence type="ECO:0000256" key="1">
    <source>
        <dbReference type="ARBA" id="ARBA00022612"/>
    </source>
</evidence>
<dbReference type="Pfam" id="PF04586">
    <property type="entry name" value="Peptidase_S78"/>
    <property type="match status" value="1"/>
</dbReference>
<dbReference type="EMBL" id="NMTW01000053">
    <property type="protein sequence ID" value="PDX74154.1"/>
    <property type="molecule type" value="Genomic_DNA"/>
</dbReference>
<dbReference type="Proteomes" id="UP000220005">
    <property type="component" value="Unassembled WGS sequence"/>
</dbReference>
<reference evidence="5 10" key="3">
    <citation type="journal article" date="2019" name="Nat. Med.">
        <title>A library of human gut bacterial isolates paired with longitudinal multiomics data enables mechanistic microbiome research.</title>
        <authorList>
            <person name="Poyet M."/>
            <person name="Groussin M."/>
            <person name="Gibbons S.M."/>
            <person name="Avila-Pacheco J."/>
            <person name="Jiang X."/>
            <person name="Kearney S.M."/>
            <person name="Perrotta A.R."/>
            <person name="Berdy B."/>
            <person name="Zhao S."/>
            <person name="Lieberman T.D."/>
            <person name="Swanson P.K."/>
            <person name="Smith M."/>
            <person name="Roesemann S."/>
            <person name="Alexander J.E."/>
            <person name="Rich S.A."/>
            <person name="Livny J."/>
            <person name="Vlamakis H."/>
            <person name="Clish C."/>
            <person name="Bullock K."/>
            <person name="Deik A."/>
            <person name="Scott J."/>
            <person name="Pierce K.A."/>
            <person name="Xavier R.J."/>
            <person name="Alm E.J."/>
        </authorList>
    </citation>
    <scope>NUCLEOTIDE SEQUENCE [LARGE SCALE GENOMIC DNA]</scope>
    <source>
        <strain evidence="5 10">BIOML-B9</strain>
    </source>
</reference>
<evidence type="ECO:0000313" key="10">
    <source>
        <dbReference type="Proteomes" id="UP000477010"/>
    </source>
</evidence>
<evidence type="ECO:0000313" key="8">
    <source>
        <dbReference type="Proteomes" id="UP000220005"/>
    </source>
</evidence>